<dbReference type="OrthoDB" id="6294748at2"/>
<dbReference type="Proteomes" id="UP000202440">
    <property type="component" value="Chromosome"/>
</dbReference>
<dbReference type="AlphaFoldDB" id="A0A222FIJ7"/>
<dbReference type="KEGG" id="bsan:CHH28_06305"/>
<keyword evidence="2" id="KW-1185">Reference proteome</keyword>
<dbReference type="Pfam" id="PF15575">
    <property type="entry name" value="Imm49"/>
    <property type="match status" value="1"/>
</dbReference>
<organism evidence="1 2">
    <name type="scientific">Bacterioplanes sanyensis</name>
    <dbReference type="NCBI Taxonomy" id="1249553"/>
    <lineage>
        <taxon>Bacteria</taxon>
        <taxon>Pseudomonadati</taxon>
        <taxon>Pseudomonadota</taxon>
        <taxon>Gammaproteobacteria</taxon>
        <taxon>Oceanospirillales</taxon>
        <taxon>Oceanospirillaceae</taxon>
        <taxon>Bacterioplanes</taxon>
    </lineage>
</organism>
<reference evidence="1 2" key="1">
    <citation type="submission" date="2017-07" db="EMBL/GenBank/DDBJ databases">
        <title>Annotated genome sequence of Bacterioplanes sanyensis isolated from Red Sea.</title>
        <authorList>
            <person name="Rehman Z.U."/>
        </authorList>
    </citation>
    <scope>NUCLEOTIDE SEQUENCE [LARGE SCALE GENOMIC DNA]</scope>
    <source>
        <strain evidence="1 2">NV9</strain>
    </source>
</reference>
<protein>
    <submittedName>
        <fullName evidence="1">Uncharacterized protein</fullName>
    </submittedName>
</protein>
<dbReference type="EMBL" id="CP022530">
    <property type="protein sequence ID" value="ASP38314.1"/>
    <property type="molecule type" value="Genomic_DNA"/>
</dbReference>
<accession>A0A222FIJ7</accession>
<dbReference type="InterPro" id="IPR029074">
    <property type="entry name" value="Imm49"/>
</dbReference>
<sequence length="303" mass="34684">MIEASITKEQCEKSLPGLEVGIDRHLKAEGKKLPFFGRFCSRMVDGYADYLACYCYESEQVLSFYAARRLQQFYLGLYQSSLHHGEAMAFELDDQTHTVYGDARSANTTPYNYSFALITSWITRNSTAQDYLVGCDLDQVIEANRTFDTVVSDFSRLYRALHLQQDVRDDLLMAINSPSTLEGGNVWEEVVRDLYIPQLDVIATIAFAEGEQRFNQAIENALLKHQHHYNAYPDSAVPKTAISVPLMGLAALAYDRLGYRVTVENRYIPQWLVEHQYWSQLPPLADDSLRLNFPVRTRNPLEK</sequence>
<proteinExistence type="predicted"/>
<dbReference type="RefSeq" id="WP_094059512.1">
    <property type="nucleotide sequence ID" value="NZ_CP022530.1"/>
</dbReference>
<evidence type="ECO:0000313" key="1">
    <source>
        <dbReference type="EMBL" id="ASP38314.1"/>
    </source>
</evidence>
<gene>
    <name evidence="1" type="ORF">CHH28_06305</name>
</gene>
<evidence type="ECO:0000313" key="2">
    <source>
        <dbReference type="Proteomes" id="UP000202440"/>
    </source>
</evidence>
<name>A0A222FIJ7_9GAMM</name>